<dbReference type="Proteomes" id="UP000008022">
    <property type="component" value="Unassembled WGS sequence"/>
</dbReference>
<reference evidence="3" key="1">
    <citation type="submission" date="2013-06" db="EMBL/GenBank/DDBJ databases">
        <authorList>
            <person name="Zhao Q."/>
        </authorList>
    </citation>
    <scope>NUCLEOTIDE SEQUENCE</scope>
    <source>
        <strain evidence="3">cv. W1943</strain>
    </source>
</reference>
<reference evidence="2" key="2">
    <citation type="submission" date="2015-06" db="UniProtKB">
        <authorList>
            <consortium name="EnsemblPlants"/>
        </authorList>
    </citation>
    <scope>IDENTIFICATION</scope>
</reference>
<dbReference type="OMA" id="GNENMCG"/>
<dbReference type="EnsemblPlants" id="ORUFI07G10770.1">
    <property type="protein sequence ID" value="ORUFI07G10770.1"/>
    <property type="gene ID" value="ORUFI07G10770"/>
</dbReference>
<accession>A0A0E0Q6T4</accession>
<name>A0A0E0Q6T4_ORYRU</name>
<dbReference type="HOGENOM" id="CLU_162974_0_0_1"/>
<feature type="signal peptide" evidence="1">
    <location>
        <begin position="1"/>
        <end position="19"/>
    </location>
</feature>
<evidence type="ECO:0000256" key="1">
    <source>
        <dbReference type="SAM" id="SignalP"/>
    </source>
</evidence>
<organism evidence="2 3">
    <name type="scientific">Oryza rufipogon</name>
    <name type="common">Brownbeard rice</name>
    <name type="synonym">Asian wild rice</name>
    <dbReference type="NCBI Taxonomy" id="4529"/>
    <lineage>
        <taxon>Eukaryota</taxon>
        <taxon>Viridiplantae</taxon>
        <taxon>Streptophyta</taxon>
        <taxon>Embryophyta</taxon>
        <taxon>Tracheophyta</taxon>
        <taxon>Spermatophyta</taxon>
        <taxon>Magnoliopsida</taxon>
        <taxon>Liliopsida</taxon>
        <taxon>Poales</taxon>
        <taxon>Poaceae</taxon>
        <taxon>BOP clade</taxon>
        <taxon>Oryzoideae</taxon>
        <taxon>Oryzeae</taxon>
        <taxon>Oryzinae</taxon>
        <taxon>Oryza</taxon>
    </lineage>
</organism>
<sequence length="125" mass="13696">MRMTTPLGIVSLLEGVVLALTSPGTKNLPCVMGHWWTPALPLKLYKPKVFDEVFSVLVLFLALQGATKLDNDDMLQSFYKGSIAVKLKLLCRLGGNLGNENMCGLLCHHYDKLGRCLVSGSVVDF</sequence>
<feature type="chain" id="PRO_5002371234" evidence="1">
    <location>
        <begin position="20"/>
        <end position="125"/>
    </location>
</feature>
<dbReference type="Gramene" id="ORUFI07G10770.1">
    <property type="protein sequence ID" value="ORUFI07G10770.1"/>
    <property type="gene ID" value="ORUFI07G10770"/>
</dbReference>
<evidence type="ECO:0000313" key="2">
    <source>
        <dbReference type="EnsemblPlants" id="ORUFI07G10770.1"/>
    </source>
</evidence>
<keyword evidence="1" id="KW-0732">Signal</keyword>
<proteinExistence type="predicted"/>
<dbReference type="STRING" id="4529.A0A0E0Q6T4"/>
<protein>
    <submittedName>
        <fullName evidence="2">Uncharacterized protein</fullName>
    </submittedName>
</protein>
<dbReference type="AlphaFoldDB" id="A0A0E0Q6T4"/>
<keyword evidence="3" id="KW-1185">Reference proteome</keyword>
<evidence type="ECO:0000313" key="3">
    <source>
        <dbReference type="Proteomes" id="UP000008022"/>
    </source>
</evidence>